<dbReference type="AlphaFoldDB" id="I4B5B5"/>
<accession>I4B5B5</accession>
<keyword evidence="1" id="KW-1133">Transmembrane helix</keyword>
<organism evidence="2 3">
    <name type="scientific">Turneriella parva (strain ATCC BAA-1111 / DSM 21527 / NCTC 11395 / H)</name>
    <name type="common">Leptospira parva</name>
    <dbReference type="NCBI Taxonomy" id="869212"/>
    <lineage>
        <taxon>Bacteria</taxon>
        <taxon>Pseudomonadati</taxon>
        <taxon>Spirochaetota</taxon>
        <taxon>Spirochaetia</taxon>
        <taxon>Leptospirales</taxon>
        <taxon>Leptospiraceae</taxon>
        <taxon>Turneriella</taxon>
    </lineage>
</organism>
<dbReference type="HOGENOM" id="CLU_581294_0_0_12"/>
<protein>
    <submittedName>
        <fullName evidence="2">Uncharacterized protein</fullName>
    </submittedName>
</protein>
<keyword evidence="3" id="KW-1185">Reference proteome</keyword>
<dbReference type="PATRIC" id="fig|869212.3.peg.1824"/>
<proteinExistence type="predicted"/>
<dbReference type="EMBL" id="CP002959">
    <property type="protein sequence ID" value="AFM12472.1"/>
    <property type="molecule type" value="Genomic_DNA"/>
</dbReference>
<feature type="transmembrane region" description="Helical" evidence="1">
    <location>
        <begin position="160"/>
        <end position="184"/>
    </location>
</feature>
<keyword evidence="1" id="KW-0472">Membrane</keyword>
<sequence>MTLGLIMLAVGAAFSAIYFVLSVSLFSRLATQQLDQKAKSAEVIVRAVSLSRDAINTMTYIRNLQNGGFNDAIGVFNEKGQLVTHTDESIATALGKVVTDPKLKLAEVVAQEKLLQDVLAYRRTRPVNPLYNLGEAHYTALVQEKATILIALTAQKPKMVTLAASFFLLCLLAVGINTLFVYHYGHSIAHSLAQIVRGLDVDSIRVESIESQYIEIDALAQAVDEKIRQSRVALPPPAGEVSKSDGVISTLQAKLFERPFPRMEGYELAVYPRRPKNETHEFISGAYEPGHVDVLIGITDADSVEALLAKHRMQERFFALAKQNLSSDELARNIWTAFFAHSELVPGIFFARLDEAAKSMDICRAGGVHLFEVTPDSVCHEINVGSTEFGSEYTMISEHRLTAGSYFVMVSHDAFSAMELSSGDFAEVIAKLSASKSAKLLLAGLLEKIHQKLPAGETVPGLIAVLSERK</sequence>
<dbReference type="Proteomes" id="UP000006048">
    <property type="component" value="Chromosome"/>
</dbReference>
<evidence type="ECO:0000313" key="2">
    <source>
        <dbReference type="EMBL" id="AFM12472.1"/>
    </source>
</evidence>
<reference evidence="2 3" key="1">
    <citation type="submission" date="2012-06" db="EMBL/GenBank/DDBJ databases">
        <title>The complete chromosome of genome of Turneriella parva DSM 21527.</title>
        <authorList>
            <consortium name="US DOE Joint Genome Institute (JGI-PGF)"/>
            <person name="Lucas S."/>
            <person name="Han J."/>
            <person name="Lapidus A."/>
            <person name="Bruce D."/>
            <person name="Goodwin L."/>
            <person name="Pitluck S."/>
            <person name="Peters L."/>
            <person name="Kyrpides N."/>
            <person name="Mavromatis K."/>
            <person name="Ivanova N."/>
            <person name="Mikhailova N."/>
            <person name="Chertkov O."/>
            <person name="Detter J.C."/>
            <person name="Tapia R."/>
            <person name="Han C."/>
            <person name="Land M."/>
            <person name="Hauser L."/>
            <person name="Markowitz V."/>
            <person name="Cheng J.-F."/>
            <person name="Hugenholtz P."/>
            <person name="Woyke T."/>
            <person name="Wu D."/>
            <person name="Gronow S."/>
            <person name="Wellnitz S."/>
            <person name="Brambilla E."/>
            <person name="Klenk H.-P."/>
            <person name="Eisen J.A."/>
        </authorList>
    </citation>
    <scope>NUCLEOTIDE SEQUENCE [LARGE SCALE GENOMIC DNA]</scope>
    <source>
        <strain evidence="3">ATCC BAA-1111 / DSM 21527 / NCTC 11395 / H</strain>
    </source>
</reference>
<evidence type="ECO:0000313" key="3">
    <source>
        <dbReference type="Proteomes" id="UP000006048"/>
    </source>
</evidence>
<name>I4B5B5_TURPD</name>
<evidence type="ECO:0000256" key="1">
    <source>
        <dbReference type="SAM" id="Phobius"/>
    </source>
</evidence>
<keyword evidence="1" id="KW-0812">Transmembrane</keyword>
<feature type="transmembrane region" description="Helical" evidence="1">
    <location>
        <begin position="6"/>
        <end position="27"/>
    </location>
</feature>
<gene>
    <name evidence="2" type="ordered locus">Turpa_1825</name>
</gene>
<dbReference type="KEGG" id="tpx:Turpa_1825"/>